<keyword evidence="3" id="KW-1185">Reference proteome</keyword>
<name>A0A9N8W485_9GLOM</name>
<comment type="caution">
    <text evidence="2">The sequence shown here is derived from an EMBL/GenBank/DDBJ whole genome shotgun (WGS) entry which is preliminary data.</text>
</comment>
<dbReference type="InterPro" id="IPR036910">
    <property type="entry name" value="HMG_box_dom_sf"/>
</dbReference>
<dbReference type="AlphaFoldDB" id="A0A9N8W485"/>
<protein>
    <submittedName>
        <fullName evidence="2">2451_t:CDS:1</fullName>
    </submittedName>
</protein>
<organism evidence="2 3">
    <name type="scientific">Acaulospora morrowiae</name>
    <dbReference type="NCBI Taxonomy" id="94023"/>
    <lineage>
        <taxon>Eukaryota</taxon>
        <taxon>Fungi</taxon>
        <taxon>Fungi incertae sedis</taxon>
        <taxon>Mucoromycota</taxon>
        <taxon>Glomeromycotina</taxon>
        <taxon>Glomeromycetes</taxon>
        <taxon>Diversisporales</taxon>
        <taxon>Acaulosporaceae</taxon>
        <taxon>Acaulospora</taxon>
    </lineage>
</organism>
<gene>
    <name evidence="2" type="ORF">AMORRO_LOCUS2007</name>
</gene>
<evidence type="ECO:0000256" key="1">
    <source>
        <dbReference type="SAM" id="MobiDB-lite"/>
    </source>
</evidence>
<dbReference type="OrthoDB" id="10489195at2759"/>
<dbReference type="EMBL" id="CAJVPV010000803">
    <property type="protein sequence ID" value="CAG8474438.1"/>
    <property type="molecule type" value="Genomic_DNA"/>
</dbReference>
<dbReference type="SUPFAM" id="SSF47095">
    <property type="entry name" value="HMG-box"/>
    <property type="match status" value="1"/>
</dbReference>
<sequence length="248" mass="29066">MSLRHYYHNSYSQTLNRRETLDTSSSPACQPSPILSASSLPRPMSTNSGEFTITKKTFDCIINAIISSEERAVYESKLFLPLHDLIFFSNSPKRVSDFPYYQNGFVIFRKDYQARLAVRKYNTKENCRDASRNVKLLWKNATPEDKRMYQQLLSCNHKFHDILWSNHIFRSSRNLKCNYEYSDNKTIISYSPSFFTPIPPLNQEYMENNRFSFTYPIHLTLDPPIALTDSLFSYDKSLIESINKEINL</sequence>
<proteinExistence type="predicted"/>
<dbReference type="Proteomes" id="UP000789342">
    <property type="component" value="Unassembled WGS sequence"/>
</dbReference>
<dbReference type="Gene3D" id="1.10.30.10">
    <property type="entry name" value="High mobility group box domain"/>
    <property type="match status" value="1"/>
</dbReference>
<evidence type="ECO:0000313" key="3">
    <source>
        <dbReference type="Proteomes" id="UP000789342"/>
    </source>
</evidence>
<feature type="non-terminal residue" evidence="2">
    <location>
        <position position="248"/>
    </location>
</feature>
<feature type="region of interest" description="Disordered" evidence="1">
    <location>
        <begin position="18"/>
        <end position="43"/>
    </location>
</feature>
<reference evidence="2" key="1">
    <citation type="submission" date="2021-06" db="EMBL/GenBank/DDBJ databases">
        <authorList>
            <person name="Kallberg Y."/>
            <person name="Tangrot J."/>
            <person name="Rosling A."/>
        </authorList>
    </citation>
    <scope>NUCLEOTIDE SEQUENCE</scope>
    <source>
        <strain evidence="2">CL551</strain>
    </source>
</reference>
<evidence type="ECO:0000313" key="2">
    <source>
        <dbReference type="EMBL" id="CAG8474438.1"/>
    </source>
</evidence>
<accession>A0A9N8W485</accession>
<feature type="compositionally biased region" description="Polar residues" evidence="1">
    <location>
        <begin position="22"/>
        <end position="43"/>
    </location>
</feature>